<dbReference type="InterPro" id="IPR057744">
    <property type="entry name" value="OTAase-like"/>
</dbReference>
<dbReference type="EMBL" id="LBIC01000005">
    <property type="protein sequence ID" value="KKW91898.1"/>
    <property type="molecule type" value="Genomic_DNA"/>
</dbReference>
<dbReference type="AlphaFoldDB" id="A0A0M3APP3"/>
<keyword evidence="3" id="KW-1185">Reference proteome</keyword>
<organism evidence="2 3">
    <name type="scientific">Sphingobium chungbukense</name>
    <dbReference type="NCBI Taxonomy" id="56193"/>
    <lineage>
        <taxon>Bacteria</taxon>
        <taxon>Pseudomonadati</taxon>
        <taxon>Pseudomonadota</taxon>
        <taxon>Alphaproteobacteria</taxon>
        <taxon>Sphingomonadales</taxon>
        <taxon>Sphingomonadaceae</taxon>
        <taxon>Sphingobium</taxon>
    </lineage>
</organism>
<dbReference type="SUPFAM" id="SSF51556">
    <property type="entry name" value="Metallo-dependent hydrolases"/>
    <property type="match status" value="1"/>
</dbReference>
<dbReference type="CDD" id="cd01299">
    <property type="entry name" value="Met_dep_hydrolase_A"/>
    <property type="match status" value="1"/>
</dbReference>
<dbReference type="Proteomes" id="UP000033874">
    <property type="component" value="Unassembled WGS sequence"/>
</dbReference>
<dbReference type="PATRIC" id="fig|56193.3.peg.2585"/>
<dbReference type="InterPro" id="IPR032466">
    <property type="entry name" value="Metal_Hydrolase"/>
</dbReference>
<proteinExistence type="predicted"/>
<dbReference type="RefSeq" id="WP_046763904.1">
    <property type="nucleotide sequence ID" value="NZ_LBIC01000005.1"/>
</dbReference>
<evidence type="ECO:0000313" key="3">
    <source>
        <dbReference type="Proteomes" id="UP000033874"/>
    </source>
</evidence>
<dbReference type="InterPro" id="IPR006680">
    <property type="entry name" value="Amidohydro-rel"/>
</dbReference>
<dbReference type="GO" id="GO:0016810">
    <property type="term" value="F:hydrolase activity, acting on carbon-nitrogen (but not peptide) bonds"/>
    <property type="evidence" value="ECO:0007669"/>
    <property type="project" value="InterPro"/>
</dbReference>
<dbReference type="STRING" id="56193.YP76_12435"/>
<accession>A0A0M3APP3</accession>
<feature type="domain" description="Amidohydrolase-related" evidence="1">
    <location>
        <begin position="57"/>
        <end position="404"/>
    </location>
</feature>
<dbReference type="Gene3D" id="3.20.20.140">
    <property type="entry name" value="Metal-dependent hydrolases"/>
    <property type="match status" value="1"/>
</dbReference>
<comment type="caution">
    <text evidence="2">The sequence shown here is derived from an EMBL/GenBank/DDBJ whole genome shotgun (WGS) entry which is preliminary data.</text>
</comment>
<dbReference type="Pfam" id="PF01979">
    <property type="entry name" value="Amidohydro_1"/>
    <property type="match status" value="1"/>
</dbReference>
<sequence length="421" mass="44465">MATGERTLFHGGKLWDGRAESAIDADLLVEDGVIRQIAPGGLDAAGEALKIDAGGCTIIPGMVEAHGHLSFPIVTYAYHIEDTPPEETVLITMHNAKRLIDAGFTGVIGAGSPRIRSEIVIRNEIDAGLIPGPRLMASTPTLTATGGLNDTGQLHQQRLAAALVCDGPDEIRKAIRLCYREGVDVVKLNISGDDFFPRPGGRVTTMAEDEVAMACATANELGLLVAAHARSAESVKRAVRCGVTIIHHADFCDEEALDMLEAAKDRIFVTPSIGYYHGLVHYSGMPDDMLAGMKVREGMDANIATHKALRKRGVRMLIGGDYGLPFMPNGLNAQDVAHLVNYIGLTPVEALRAATWHGGLAMGKGAGLLVEGAPADLLLCDGDPMQDGSVVADAAKLRVIMKGGSLHKVPEPVRARSVGAA</sequence>
<dbReference type="SUPFAM" id="SSF51338">
    <property type="entry name" value="Composite domain of metallo-dependent hydrolases"/>
    <property type="match status" value="2"/>
</dbReference>
<dbReference type="PANTHER" id="PTHR43135">
    <property type="entry name" value="ALPHA-D-RIBOSE 1-METHYLPHOSPHONATE 5-TRIPHOSPHATE DIPHOSPHATASE"/>
    <property type="match status" value="1"/>
</dbReference>
<gene>
    <name evidence="2" type="ORF">YP76_12435</name>
</gene>
<keyword evidence="2" id="KW-0378">Hydrolase</keyword>
<dbReference type="InterPro" id="IPR051781">
    <property type="entry name" value="Metallo-dep_Hydrolase"/>
</dbReference>
<dbReference type="InterPro" id="IPR011059">
    <property type="entry name" value="Metal-dep_hydrolase_composite"/>
</dbReference>
<evidence type="ECO:0000259" key="1">
    <source>
        <dbReference type="Pfam" id="PF01979"/>
    </source>
</evidence>
<evidence type="ECO:0000313" key="2">
    <source>
        <dbReference type="EMBL" id="KKW91898.1"/>
    </source>
</evidence>
<reference evidence="2 3" key="1">
    <citation type="submission" date="2015-04" db="EMBL/GenBank/DDBJ databases">
        <title>Genome sequence of aromatic hydrocarbons-degrading Sphingobium chungbukense DJ77.</title>
        <authorList>
            <person name="Kim Y.-C."/>
            <person name="Chae J.-C."/>
        </authorList>
    </citation>
    <scope>NUCLEOTIDE SEQUENCE [LARGE SCALE GENOMIC DNA]</scope>
    <source>
        <strain evidence="2 3">DJ77</strain>
    </source>
</reference>
<name>A0A0M3APP3_9SPHN</name>
<protein>
    <submittedName>
        <fullName evidence="2">Amidohydrolase</fullName>
    </submittedName>
</protein>
<dbReference type="PANTHER" id="PTHR43135:SF3">
    <property type="entry name" value="ALPHA-D-RIBOSE 1-METHYLPHOSPHONATE 5-TRIPHOSPHATE DIPHOSPHATASE"/>
    <property type="match status" value="1"/>
</dbReference>
<dbReference type="Gene3D" id="2.30.40.10">
    <property type="entry name" value="Urease, subunit C, domain 1"/>
    <property type="match status" value="1"/>
</dbReference>